<dbReference type="GO" id="GO:0016779">
    <property type="term" value="F:nucleotidyltransferase activity"/>
    <property type="evidence" value="ECO:0007669"/>
    <property type="project" value="UniProtKB-KW"/>
</dbReference>
<organism evidence="13">
    <name type="scientific">uncultured virus</name>
    <dbReference type="NCBI Taxonomy" id="340016"/>
    <lineage>
        <taxon>Viruses</taxon>
        <taxon>environmental samples</taxon>
    </lineage>
</organism>
<keyword evidence="3" id="KW-0548">Nucleotidyltransferase</keyword>
<keyword evidence="11" id="KW-0238">DNA-binding</keyword>
<dbReference type="InterPro" id="IPR049912">
    <property type="entry name" value="CRESS_DNA_REP"/>
</dbReference>
<dbReference type="PROSITE" id="PS52020">
    <property type="entry name" value="CRESS_DNA_REP"/>
    <property type="match status" value="1"/>
</dbReference>
<evidence type="ECO:0000256" key="3">
    <source>
        <dbReference type="ARBA" id="ARBA00022695"/>
    </source>
</evidence>
<dbReference type="GO" id="GO:0016787">
    <property type="term" value="F:hydrolase activity"/>
    <property type="evidence" value="ECO:0007669"/>
    <property type="project" value="UniProtKB-KW"/>
</dbReference>
<evidence type="ECO:0000256" key="10">
    <source>
        <dbReference type="ARBA" id="ARBA00023124"/>
    </source>
</evidence>
<keyword evidence="8" id="KW-0255">Endonuclease</keyword>
<dbReference type="GO" id="GO:0003677">
    <property type="term" value="F:DNA binding"/>
    <property type="evidence" value="ECO:0007669"/>
    <property type="project" value="UniProtKB-KW"/>
</dbReference>
<evidence type="ECO:0000256" key="11">
    <source>
        <dbReference type="ARBA" id="ARBA00023125"/>
    </source>
</evidence>
<evidence type="ECO:0000256" key="1">
    <source>
        <dbReference type="ARBA" id="ARBA00004147"/>
    </source>
</evidence>
<dbReference type="GO" id="GO:0046872">
    <property type="term" value="F:metal ion binding"/>
    <property type="evidence" value="ECO:0007669"/>
    <property type="project" value="UniProtKB-KW"/>
</dbReference>
<dbReference type="EMBL" id="KX259430">
    <property type="protein sequence ID" value="AOV86285.1"/>
    <property type="molecule type" value="Genomic_DNA"/>
</dbReference>
<evidence type="ECO:0000256" key="2">
    <source>
        <dbReference type="ARBA" id="ARBA00022679"/>
    </source>
</evidence>
<reference evidence="13" key="1">
    <citation type="submission" date="2016-05" db="EMBL/GenBank/DDBJ databases">
        <title>Viral Hybridization Blurs Taxonomic Lines in a Wastewater Treatment Plant.</title>
        <authorList>
            <person name="Pearson V.M.M."/>
            <person name="Caudle S.B."/>
            <person name="Rokyta D.R."/>
        </authorList>
    </citation>
    <scope>NUCLEOTIDE SEQUENCE</scope>
    <source>
        <strain evidence="13">Wastewater_Circular_Virus_FL37</strain>
    </source>
</reference>
<keyword evidence="9" id="KW-0378">Hydrolase</keyword>
<name>A0A1D8MK22_9VIRU</name>
<evidence type="ECO:0000259" key="12">
    <source>
        <dbReference type="PROSITE" id="PS52020"/>
    </source>
</evidence>
<keyword evidence="2" id="KW-0808">Transferase</keyword>
<keyword evidence="4" id="KW-0235">DNA replication</keyword>
<proteinExistence type="predicted"/>
<accession>A0A1D8MK22</accession>
<dbReference type="GO" id="GO:0006260">
    <property type="term" value="P:DNA replication"/>
    <property type="evidence" value="ECO:0007669"/>
    <property type="project" value="UniProtKB-KW"/>
</dbReference>
<dbReference type="GO" id="GO:0004519">
    <property type="term" value="F:endonuclease activity"/>
    <property type="evidence" value="ECO:0007669"/>
    <property type="project" value="UniProtKB-KW"/>
</dbReference>
<dbReference type="Pfam" id="PF02407">
    <property type="entry name" value="Viral_Rep"/>
    <property type="match status" value="1"/>
</dbReference>
<keyword evidence="5" id="KW-0540">Nuclease</keyword>
<keyword evidence="7" id="KW-0547">Nucleotide-binding</keyword>
<sequence length="343" mass="39610">MQSKYWCITDNINHGHQAWMDWVDINVEDIAYFVIKLERASQTGHLHGQGFLALKRIKRLSQVKEFLLSGCHIEMMKGTIRQSVDYVKKSETTVAEQDGGWMVEFGDEPESNQGKRTDLEMIRDLVKSGKSEVEIIDQVAGALRYLREIRSYRALLEEKKERKMEEIILRPWQKRLYVALANLVKGRRIFWIWSEFSEVGKTTTMNYIAAKRLLTILPLNAKLNDVLYAYNNERILWFNLPRAEMITTDVLSVLETLSDGGLVFSGKYDSRSKWVQSHIVVTANTPPPFESLPRRLEEWKIDASGELMDPSGFGLRRMIWDGTPDGLSTDEFDINGLELLNML</sequence>
<dbReference type="Gene3D" id="3.40.1310.20">
    <property type="match status" value="1"/>
</dbReference>
<evidence type="ECO:0000256" key="5">
    <source>
        <dbReference type="ARBA" id="ARBA00022722"/>
    </source>
</evidence>
<keyword evidence="6" id="KW-0479">Metal-binding</keyword>
<feature type="domain" description="CRESS-DNA virus Rep endonuclease" evidence="12">
    <location>
        <begin position="1"/>
        <end position="108"/>
    </location>
</feature>
<protein>
    <submittedName>
        <fullName evidence="13">Putative rep protein</fullName>
    </submittedName>
</protein>
<keyword evidence="10" id="KW-0190">Covalent protein-DNA linkage</keyword>
<dbReference type="GO" id="GO:0042025">
    <property type="term" value="C:host cell nucleus"/>
    <property type="evidence" value="ECO:0007669"/>
    <property type="project" value="UniProtKB-SubCell"/>
</dbReference>
<evidence type="ECO:0000256" key="8">
    <source>
        <dbReference type="ARBA" id="ARBA00022759"/>
    </source>
</evidence>
<evidence type="ECO:0000256" key="9">
    <source>
        <dbReference type="ARBA" id="ARBA00022801"/>
    </source>
</evidence>
<evidence type="ECO:0000256" key="7">
    <source>
        <dbReference type="ARBA" id="ARBA00022741"/>
    </source>
</evidence>
<evidence type="ECO:0000256" key="6">
    <source>
        <dbReference type="ARBA" id="ARBA00022723"/>
    </source>
</evidence>
<evidence type="ECO:0000313" key="13">
    <source>
        <dbReference type="EMBL" id="AOV86285.1"/>
    </source>
</evidence>
<dbReference type="GO" id="GO:0000166">
    <property type="term" value="F:nucleotide binding"/>
    <property type="evidence" value="ECO:0007669"/>
    <property type="project" value="UniProtKB-KW"/>
</dbReference>
<comment type="subcellular location">
    <subcellularLocation>
        <location evidence="1">Host nucleus</location>
    </subcellularLocation>
</comment>
<evidence type="ECO:0000256" key="4">
    <source>
        <dbReference type="ARBA" id="ARBA00022705"/>
    </source>
</evidence>